<dbReference type="EMBL" id="JARBHB010000006">
    <property type="protein sequence ID" value="KAJ8881364.1"/>
    <property type="molecule type" value="Genomic_DNA"/>
</dbReference>
<proteinExistence type="predicted"/>
<sequence length="575" mass="65414">MRIAKFPGGTQWSLVRENVYFYSKYLQLPKYQHPVQILQTVNGLGYFPFSGNETIVPPSEAVPYIQYTRSQFSLEKANEAVIDEWVPLDTHTCVDEESLHCKSLYRDCLPSENVWQVAETNMGLVIPLHQDRTLASRLGILCVFVLEKRAPQAYRMRASSGLKVVVSWKISHKFFVELKVFWVALVTAGLPVRVKRREVSELLECKGGRKRDCPEKTPRPTESSPVTLLDGEQSDHNTTVTPTKSMTVKVLKVNGKKMVKKCQGLRAKCYRFTMEEALMSISLEKSQRHVENKLDILHRTLSNQLKSGSCERKDSVGYIRWSIITLKTWLNYPFRMLTKALQISACVVNVSLYCRQTSMQFVQCMSLLGSTRTVLDSDNFPRSGAEIWECSSREFRPRIMRKYVNKEGGKHNDKREGGKEVETRRAEPRNWLSTCRQVTPHTPQVAREYKFTAYAAIRSGKEISAWVRKEKKRIRTLFFFCMTLGGVKTLPDFSPAQISALRDRTTVPSNEISLAPVADDFFRTSPASSFPPPPWPCLGTRRHLGTVFLLVLLHPVTTLSGSAAWTSNQGDTPLS</sequence>
<evidence type="ECO:0000256" key="1">
    <source>
        <dbReference type="SAM" id="MobiDB-lite"/>
    </source>
</evidence>
<accession>A0ABQ9HAQ8</accession>
<comment type="caution">
    <text evidence="2">The sequence shown here is derived from an EMBL/GenBank/DDBJ whole genome shotgun (WGS) entry which is preliminary data.</text>
</comment>
<evidence type="ECO:0000313" key="2">
    <source>
        <dbReference type="EMBL" id="KAJ8881364.1"/>
    </source>
</evidence>
<protein>
    <submittedName>
        <fullName evidence="2">Uncharacterized protein</fullName>
    </submittedName>
</protein>
<evidence type="ECO:0000313" key="3">
    <source>
        <dbReference type="Proteomes" id="UP001159363"/>
    </source>
</evidence>
<dbReference type="Proteomes" id="UP001159363">
    <property type="component" value="Chromosome 5"/>
</dbReference>
<keyword evidence="3" id="KW-1185">Reference proteome</keyword>
<reference evidence="2 3" key="1">
    <citation type="submission" date="2023-02" db="EMBL/GenBank/DDBJ databases">
        <title>LHISI_Scaffold_Assembly.</title>
        <authorList>
            <person name="Stuart O.P."/>
            <person name="Cleave R."/>
            <person name="Magrath M.J.L."/>
            <person name="Mikheyev A.S."/>
        </authorList>
    </citation>
    <scope>NUCLEOTIDE SEQUENCE [LARGE SCALE GENOMIC DNA]</scope>
    <source>
        <strain evidence="2">Daus_M_001</strain>
        <tissue evidence="2">Leg muscle</tissue>
    </source>
</reference>
<feature type="region of interest" description="Disordered" evidence="1">
    <location>
        <begin position="209"/>
        <end position="239"/>
    </location>
</feature>
<name>A0ABQ9HAQ8_9NEOP</name>
<organism evidence="2 3">
    <name type="scientific">Dryococelus australis</name>
    <dbReference type="NCBI Taxonomy" id="614101"/>
    <lineage>
        <taxon>Eukaryota</taxon>
        <taxon>Metazoa</taxon>
        <taxon>Ecdysozoa</taxon>
        <taxon>Arthropoda</taxon>
        <taxon>Hexapoda</taxon>
        <taxon>Insecta</taxon>
        <taxon>Pterygota</taxon>
        <taxon>Neoptera</taxon>
        <taxon>Polyneoptera</taxon>
        <taxon>Phasmatodea</taxon>
        <taxon>Verophasmatodea</taxon>
        <taxon>Anareolatae</taxon>
        <taxon>Phasmatidae</taxon>
        <taxon>Eurycanthinae</taxon>
        <taxon>Dryococelus</taxon>
    </lineage>
</organism>
<feature type="compositionally biased region" description="Basic and acidic residues" evidence="1">
    <location>
        <begin position="209"/>
        <end position="219"/>
    </location>
</feature>
<feature type="region of interest" description="Disordered" evidence="1">
    <location>
        <begin position="406"/>
        <end position="425"/>
    </location>
</feature>
<gene>
    <name evidence="2" type="ORF">PR048_017845</name>
</gene>